<evidence type="ECO:0000256" key="7">
    <source>
        <dbReference type="ARBA" id="ARBA00023065"/>
    </source>
</evidence>
<evidence type="ECO:0000256" key="4">
    <source>
        <dbReference type="ARBA" id="ARBA00022692"/>
    </source>
</evidence>
<evidence type="ECO:0008006" key="14">
    <source>
        <dbReference type="Google" id="ProtNLM"/>
    </source>
</evidence>
<evidence type="ECO:0000313" key="11">
    <source>
        <dbReference type="EMBL" id="KAF3229657.1"/>
    </source>
</evidence>
<proteinExistence type="predicted"/>
<feature type="transmembrane region" description="Helical" evidence="10">
    <location>
        <begin position="40"/>
        <end position="62"/>
    </location>
</feature>
<dbReference type="InterPro" id="IPR031846">
    <property type="entry name" value="Hvcn1"/>
</dbReference>
<sequence length="131" mass="15055">MICSLLFHNLFICELSRHASRITRFPQRDPHHNPAPQTSFALSCLFLAELSVTLVVFGVGYLEQWIHALDAAIITIRLFVDIILRNGVVEVAGLVVVLRLWRLIKSQRNALLKPIKKWKRNWDGRKVESSI</sequence>
<dbReference type="GO" id="GO:0034702">
    <property type="term" value="C:monoatomic ion channel complex"/>
    <property type="evidence" value="ECO:0007669"/>
    <property type="project" value="UniProtKB-KW"/>
</dbReference>
<keyword evidence="2" id="KW-0813">Transport</keyword>
<comment type="caution">
    <text evidence="11">The sequence shown here is derived from an EMBL/GenBank/DDBJ whole genome shotgun (WGS) entry which is preliminary data.</text>
</comment>
<name>A0A7C8R111_ORBOL</name>
<dbReference type="PANTHER" id="PTHR46480">
    <property type="entry name" value="F20B24.22"/>
    <property type="match status" value="1"/>
</dbReference>
<organism evidence="11 13">
    <name type="scientific">Orbilia oligospora</name>
    <name type="common">Nematode-trapping fungus</name>
    <name type="synonym">Arthrobotrys oligospora</name>
    <dbReference type="NCBI Taxonomy" id="2813651"/>
    <lineage>
        <taxon>Eukaryota</taxon>
        <taxon>Fungi</taxon>
        <taxon>Dikarya</taxon>
        <taxon>Ascomycota</taxon>
        <taxon>Pezizomycotina</taxon>
        <taxon>Orbiliomycetes</taxon>
        <taxon>Orbiliales</taxon>
        <taxon>Orbiliaceae</taxon>
        <taxon>Orbilia</taxon>
    </lineage>
</organism>
<evidence type="ECO:0000256" key="8">
    <source>
        <dbReference type="ARBA" id="ARBA00023136"/>
    </source>
</evidence>
<evidence type="ECO:0000256" key="5">
    <source>
        <dbReference type="ARBA" id="ARBA00022882"/>
    </source>
</evidence>
<dbReference type="EMBL" id="WIWS01000001">
    <property type="protein sequence ID" value="KAF3229657.1"/>
    <property type="molecule type" value="Genomic_DNA"/>
</dbReference>
<dbReference type="PANTHER" id="PTHR46480:SF1">
    <property type="entry name" value="VOLTAGE-GATED HYDROGEN CHANNEL 1"/>
    <property type="match status" value="1"/>
</dbReference>
<keyword evidence="4 10" id="KW-0812">Transmembrane</keyword>
<comment type="subcellular location">
    <subcellularLocation>
        <location evidence="1">Cell membrane</location>
        <topology evidence="1">Multi-pass membrane protein</topology>
    </subcellularLocation>
</comment>
<evidence type="ECO:0000313" key="13">
    <source>
        <dbReference type="Proteomes" id="UP000472727"/>
    </source>
</evidence>
<dbReference type="AlphaFoldDB" id="A0A7C8R111"/>
<feature type="transmembrane region" description="Helical" evidence="10">
    <location>
        <begin position="82"/>
        <end position="101"/>
    </location>
</feature>
<evidence type="ECO:0000256" key="6">
    <source>
        <dbReference type="ARBA" id="ARBA00022989"/>
    </source>
</evidence>
<reference evidence="11 13" key="1">
    <citation type="submission" date="2019-06" db="EMBL/GenBank/DDBJ databases">
        <authorList>
            <person name="Palmer J.M."/>
        </authorList>
    </citation>
    <scope>NUCLEOTIDE SEQUENCE [LARGE SCALE GENOMIC DNA]</scope>
    <source>
        <strain evidence="11 13">TWF106</strain>
    </source>
</reference>
<dbReference type="InterPro" id="IPR027359">
    <property type="entry name" value="Volt_channel_dom_sf"/>
</dbReference>
<dbReference type="Proteomes" id="UP000472727">
    <property type="component" value="Unassembled WGS sequence"/>
</dbReference>
<keyword evidence="8 10" id="KW-0472">Membrane</keyword>
<dbReference type="GO" id="GO:0030171">
    <property type="term" value="F:voltage-gated proton channel activity"/>
    <property type="evidence" value="ECO:0007669"/>
    <property type="project" value="InterPro"/>
</dbReference>
<dbReference type="EMBL" id="WIWS01000001">
    <property type="protein sequence ID" value="KAF3229800.1"/>
    <property type="molecule type" value="Genomic_DNA"/>
</dbReference>
<evidence type="ECO:0000256" key="2">
    <source>
        <dbReference type="ARBA" id="ARBA00022448"/>
    </source>
</evidence>
<keyword evidence="9" id="KW-0407">Ion channel</keyword>
<evidence type="ECO:0000313" key="12">
    <source>
        <dbReference type="EMBL" id="KAF3229800.1"/>
    </source>
</evidence>
<protein>
    <recommendedName>
        <fullName evidence="14">Hydrogen voltage-gated channel 1</fullName>
    </recommendedName>
</protein>
<dbReference type="Gene3D" id="1.20.120.350">
    <property type="entry name" value="Voltage-gated potassium channels. Chain C"/>
    <property type="match status" value="1"/>
</dbReference>
<keyword evidence="3" id="KW-1003">Cell membrane</keyword>
<dbReference type="GO" id="GO:0005886">
    <property type="term" value="C:plasma membrane"/>
    <property type="evidence" value="ECO:0007669"/>
    <property type="project" value="UniProtKB-SubCell"/>
</dbReference>
<keyword evidence="5" id="KW-0851">Voltage-gated channel</keyword>
<keyword evidence="7" id="KW-0406">Ion transport</keyword>
<keyword evidence="6 10" id="KW-1133">Transmembrane helix</keyword>
<evidence type="ECO:0000256" key="1">
    <source>
        <dbReference type="ARBA" id="ARBA00004651"/>
    </source>
</evidence>
<evidence type="ECO:0000256" key="10">
    <source>
        <dbReference type="SAM" id="Phobius"/>
    </source>
</evidence>
<evidence type="ECO:0000256" key="3">
    <source>
        <dbReference type="ARBA" id="ARBA00022475"/>
    </source>
</evidence>
<gene>
    <name evidence="11" type="ORF">TWF106_000044</name>
    <name evidence="12" type="ORF">TWF106_000189</name>
</gene>
<evidence type="ECO:0000256" key="9">
    <source>
        <dbReference type="ARBA" id="ARBA00023303"/>
    </source>
</evidence>
<accession>A0A7C8R111</accession>